<keyword evidence="1 4" id="KW-0812">Transmembrane</keyword>
<feature type="transmembrane region" description="Helical" evidence="4">
    <location>
        <begin position="110"/>
        <end position="132"/>
    </location>
</feature>
<dbReference type="PANTHER" id="PTHR23121">
    <property type="entry name" value="SODIUM-DEPENDENT GLUCOSE TRANSPORTER 1"/>
    <property type="match status" value="1"/>
</dbReference>
<keyword evidence="3 4" id="KW-0472">Membrane</keyword>
<proteinExistence type="predicted"/>
<name>A0A8S3YMK8_9EUPU</name>
<feature type="non-terminal residue" evidence="5">
    <location>
        <position position="1"/>
    </location>
</feature>
<feature type="transmembrane region" description="Helical" evidence="4">
    <location>
        <begin position="78"/>
        <end position="98"/>
    </location>
</feature>
<evidence type="ECO:0000256" key="4">
    <source>
        <dbReference type="SAM" id="Phobius"/>
    </source>
</evidence>
<dbReference type="SUPFAM" id="SSF103473">
    <property type="entry name" value="MFS general substrate transporter"/>
    <property type="match status" value="1"/>
</dbReference>
<evidence type="ECO:0000256" key="1">
    <source>
        <dbReference type="ARBA" id="ARBA00022692"/>
    </source>
</evidence>
<dbReference type="OrthoDB" id="413079at2759"/>
<reference evidence="5" key="1">
    <citation type="submission" date="2021-04" db="EMBL/GenBank/DDBJ databases">
        <authorList>
            <consortium name="Molecular Ecology Group"/>
        </authorList>
    </citation>
    <scope>NUCLEOTIDE SEQUENCE</scope>
</reference>
<evidence type="ECO:0000256" key="2">
    <source>
        <dbReference type="ARBA" id="ARBA00022989"/>
    </source>
</evidence>
<dbReference type="Gene3D" id="1.20.1250.20">
    <property type="entry name" value="MFS general substrate transporter like domains"/>
    <property type="match status" value="1"/>
</dbReference>
<dbReference type="Proteomes" id="UP000678393">
    <property type="component" value="Unassembled WGS sequence"/>
</dbReference>
<dbReference type="AlphaFoldDB" id="A0A8S3YMK8"/>
<comment type="caution">
    <text evidence="5">The sequence shown here is derived from an EMBL/GenBank/DDBJ whole genome shotgun (WGS) entry which is preliminary data.</text>
</comment>
<evidence type="ECO:0000256" key="3">
    <source>
        <dbReference type="ARBA" id="ARBA00023136"/>
    </source>
</evidence>
<organism evidence="5 6">
    <name type="scientific">Candidula unifasciata</name>
    <dbReference type="NCBI Taxonomy" id="100452"/>
    <lineage>
        <taxon>Eukaryota</taxon>
        <taxon>Metazoa</taxon>
        <taxon>Spiralia</taxon>
        <taxon>Lophotrochozoa</taxon>
        <taxon>Mollusca</taxon>
        <taxon>Gastropoda</taxon>
        <taxon>Heterobranchia</taxon>
        <taxon>Euthyneura</taxon>
        <taxon>Panpulmonata</taxon>
        <taxon>Eupulmonata</taxon>
        <taxon>Stylommatophora</taxon>
        <taxon>Helicina</taxon>
        <taxon>Helicoidea</taxon>
        <taxon>Geomitridae</taxon>
        <taxon>Candidula</taxon>
    </lineage>
</organism>
<dbReference type="InterPro" id="IPR036259">
    <property type="entry name" value="MFS_trans_sf"/>
</dbReference>
<evidence type="ECO:0000313" key="5">
    <source>
        <dbReference type="EMBL" id="CAG5118417.1"/>
    </source>
</evidence>
<keyword evidence="6" id="KW-1185">Reference proteome</keyword>
<dbReference type="PANTHER" id="PTHR23121:SF10">
    <property type="entry name" value="MAJOR FACILITATOR SUPERFAMILY DOMAIN-CONTAINING PROTEIN 4A"/>
    <property type="match status" value="1"/>
</dbReference>
<feature type="transmembrane region" description="Helical" evidence="4">
    <location>
        <begin position="21"/>
        <end position="40"/>
    </location>
</feature>
<keyword evidence="2 4" id="KW-1133">Transmembrane helix</keyword>
<accession>A0A8S3YMK8</accession>
<sequence length="199" mass="21281">GLFAAGRLIAVPVAARLTASFMLVVNITGCTFGLLITIIFRWSHIAIYIGTCSVGLFVSSMSPTVMSMAEQYIDINPSITTCLVVVAALGEALCPVIVGNLLVSSGPGSFLVFCLTFSIAAIFLYGALFVAGRQTDKYRATKAESFFWLSGKQIVLEGESTLIKPCSIKYYSRMSESESTMELAAIGSQENMKGTNNAK</sequence>
<gene>
    <name evidence="5" type="ORF">CUNI_LOCUS3975</name>
</gene>
<protein>
    <submittedName>
        <fullName evidence="5">Uncharacterized protein</fullName>
    </submittedName>
</protein>
<feature type="transmembrane region" description="Helical" evidence="4">
    <location>
        <begin position="46"/>
        <end position="66"/>
    </location>
</feature>
<evidence type="ECO:0000313" key="6">
    <source>
        <dbReference type="Proteomes" id="UP000678393"/>
    </source>
</evidence>
<dbReference type="EMBL" id="CAJHNH020000550">
    <property type="protein sequence ID" value="CAG5118417.1"/>
    <property type="molecule type" value="Genomic_DNA"/>
</dbReference>